<protein>
    <submittedName>
        <fullName evidence="2">Uncharacterized protein</fullName>
    </submittedName>
</protein>
<feature type="compositionally biased region" description="Polar residues" evidence="1">
    <location>
        <begin position="246"/>
        <end position="255"/>
    </location>
</feature>
<feature type="compositionally biased region" description="Pro residues" evidence="1">
    <location>
        <begin position="229"/>
        <end position="240"/>
    </location>
</feature>
<dbReference type="AlphaFoldDB" id="A0A161VIM6"/>
<feature type="region of interest" description="Disordered" evidence="1">
    <location>
        <begin position="1"/>
        <end position="59"/>
    </location>
</feature>
<accession>A0A161VIM6</accession>
<dbReference type="EMBL" id="LFIV01000083">
    <property type="protein sequence ID" value="KZL70854.1"/>
    <property type="molecule type" value="Genomic_DNA"/>
</dbReference>
<comment type="caution">
    <text evidence="2">The sequence shown here is derived from an EMBL/GenBank/DDBJ whole genome shotgun (WGS) entry which is preliminary data.</text>
</comment>
<keyword evidence="3" id="KW-1185">Reference proteome</keyword>
<evidence type="ECO:0000256" key="1">
    <source>
        <dbReference type="SAM" id="MobiDB-lite"/>
    </source>
</evidence>
<sequence length="486" mass="52817">MEHTPLQQRQVDVIPRRASSASSSKRHSKVDSTFDAKNRSSADTTVDSTESTNSRSIPAAFKASWGKKISRMLGKWNRAGAALGAKPAPEPSTMDKKKSDFVKRWDKRLEELLNRPDPSKLQLPNSVTAIDVTASHHDKNRGLLKRRSLGNIFDSVRSRNTLKKRGKLQETLAETMGSGGSTQPPAKDLTASENAPPTLPKLPPSGDLGSSFQGGLEVDQETLTSGPSAPHPPAFTPTRPPCKDQAVQTPLTSTTERTDAKGEGKHSSSLPGLIDLRTGHELVWKTLTNPDTLSVLKCNALASSSKAKSRGGPSHTEAKVTEQLVHVPPANKTVDSTHTTHTRDLIQIPRIGKKQEVRRSLKGDQVFIYSDRRVFWIPAANRCKDEASNSAATARNDAINSITAGTDIIDMPSNSPGKNLKRKAKSLTFVKQLEIQPRDSFHTEPRRVSFQMDLRGTDGGPDGPKLSFRGGLDDCNDAAVNSKTNK</sequence>
<evidence type="ECO:0000313" key="3">
    <source>
        <dbReference type="Proteomes" id="UP000076552"/>
    </source>
</evidence>
<feature type="compositionally biased region" description="Basic and acidic residues" evidence="1">
    <location>
        <begin position="29"/>
        <end position="40"/>
    </location>
</feature>
<organism evidence="2 3">
    <name type="scientific">Colletotrichum tofieldiae</name>
    <dbReference type="NCBI Taxonomy" id="708197"/>
    <lineage>
        <taxon>Eukaryota</taxon>
        <taxon>Fungi</taxon>
        <taxon>Dikarya</taxon>
        <taxon>Ascomycota</taxon>
        <taxon>Pezizomycotina</taxon>
        <taxon>Sordariomycetes</taxon>
        <taxon>Hypocreomycetidae</taxon>
        <taxon>Glomerellales</taxon>
        <taxon>Glomerellaceae</taxon>
        <taxon>Colletotrichum</taxon>
        <taxon>Colletotrichum spaethianum species complex</taxon>
    </lineage>
</organism>
<feature type="compositionally biased region" description="Polar residues" evidence="1">
    <location>
        <begin position="41"/>
        <end position="56"/>
    </location>
</feature>
<dbReference type="Proteomes" id="UP000076552">
    <property type="component" value="Unassembled WGS sequence"/>
</dbReference>
<feature type="compositionally biased region" description="Basic and acidic residues" evidence="1">
    <location>
        <begin position="256"/>
        <end position="266"/>
    </location>
</feature>
<feature type="region of interest" description="Disordered" evidence="1">
    <location>
        <begin position="440"/>
        <end position="486"/>
    </location>
</feature>
<reference evidence="2 3" key="1">
    <citation type="submission" date="2015-06" db="EMBL/GenBank/DDBJ databases">
        <title>Survival trade-offs in plant roots during colonization by closely related pathogenic and mutualistic fungi.</title>
        <authorList>
            <person name="Hacquard S."/>
            <person name="Kracher B."/>
            <person name="Hiruma K."/>
            <person name="Weinman A."/>
            <person name="Muench P."/>
            <person name="Garrido Oter R."/>
            <person name="Ver Loren van Themaat E."/>
            <person name="Dallerey J.-F."/>
            <person name="Damm U."/>
            <person name="Henrissat B."/>
            <person name="Lespinet O."/>
            <person name="Thon M."/>
            <person name="Kemen E."/>
            <person name="McHardy A.C."/>
            <person name="Schulze-Lefert P."/>
            <person name="O'Connell R.J."/>
        </authorList>
    </citation>
    <scope>NUCLEOTIDE SEQUENCE [LARGE SCALE GENOMIC DNA]</scope>
    <source>
        <strain evidence="2 3">0861</strain>
    </source>
</reference>
<gene>
    <name evidence="2" type="ORF">CT0861_09711</name>
</gene>
<name>A0A161VIM6_9PEZI</name>
<proteinExistence type="predicted"/>
<feature type="region of interest" description="Disordered" evidence="1">
    <location>
        <begin position="173"/>
        <end position="272"/>
    </location>
</feature>
<feature type="compositionally biased region" description="Polar residues" evidence="1">
    <location>
        <begin position="1"/>
        <end position="10"/>
    </location>
</feature>
<evidence type="ECO:0000313" key="2">
    <source>
        <dbReference type="EMBL" id="KZL70854.1"/>
    </source>
</evidence>